<dbReference type="AlphaFoldDB" id="A0A8X6TWN2"/>
<sequence>MSIRHRLIGLERAEQLGERERPEAGQSVIQVTIAMSLSKSEFFSKKGRRKYTEKNMQMINSWRLVTDYMELWRIEKEYPEGEEI</sequence>
<dbReference type="Proteomes" id="UP000887013">
    <property type="component" value="Unassembled WGS sequence"/>
</dbReference>
<evidence type="ECO:0000313" key="1">
    <source>
        <dbReference type="EMBL" id="GFT58003.1"/>
    </source>
</evidence>
<accession>A0A8X6TWN2</accession>
<organism evidence="1 2">
    <name type="scientific">Nephila pilipes</name>
    <name type="common">Giant wood spider</name>
    <name type="synonym">Nephila maculata</name>
    <dbReference type="NCBI Taxonomy" id="299642"/>
    <lineage>
        <taxon>Eukaryota</taxon>
        <taxon>Metazoa</taxon>
        <taxon>Ecdysozoa</taxon>
        <taxon>Arthropoda</taxon>
        <taxon>Chelicerata</taxon>
        <taxon>Arachnida</taxon>
        <taxon>Araneae</taxon>
        <taxon>Araneomorphae</taxon>
        <taxon>Entelegynae</taxon>
        <taxon>Araneoidea</taxon>
        <taxon>Nephilidae</taxon>
        <taxon>Nephila</taxon>
    </lineage>
</organism>
<dbReference type="EMBL" id="BMAW01067063">
    <property type="protein sequence ID" value="GFT58003.1"/>
    <property type="molecule type" value="Genomic_DNA"/>
</dbReference>
<gene>
    <name evidence="1" type="ORF">NPIL_17251</name>
</gene>
<comment type="caution">
    <text evidence="1">The sequence shown here is derived from an EMBL/GenBank/DDBJ whole genome shotgun (WGS) entry which is preliminary data.</text>
</comment>
<keyword evidence="2" id="KW-1185">Reference proteome</keyword>
<evidence type="ECO:0000313" key="2">
    <source>
        <dbReference type="Proteomes" id="UP000887013"/>
    </source>
</evidence>
<proteinExistence type="predicted"/>
<reference evidence="1" key="1">
    <citation type="submission" date="2020-08" db="EMBL/GenBank/DDBJ databases">
        <title>Multicomponent nature underlies the extraordinary mechanical properties of spider dragline silk.</title>
        <authorList>
            <person name="Kono N."/>
            <person name="Nakamura H."/>
            <person name="Mori M."/>
            <person name="Yoshida Y."/>
            <person name="Ohtoshi R."/>
            <person name="Malay A.D."/>
            <person name="Moran D.A.P."/>
            <person name="Tomita M."/>
            <person name="Numata K."/>
            <person name="Arakawa K."/>
        </authorList>
    </citation>
    <scope>NUCLEOTIDE SEQUENCE</scope>
</reference>
<protein>
    <submittedName>
        <fullName evidence="1">Uncharacterized protein</fullName>
    </submittedName>
</protein>
<name>A0A8X6TWN2_NEPPI</name>